<dbReference type="Proteomes" id="UP001172778">
    <property type="component" value="Unassembled WGS sequence"/>
</dbReference>
<dbReference type="Gene3D" id="3.40.50.2000">
    <property type="entry name" value="Glycogen Phosphorylase B"/>
    <property type="match status" value="2"/>
</dbReference>
<dbReference type="SUPFAM" id="SSF53756">
    <property type="entry name" value="UDP-Glycosyltransferase/glycogen phosphorylase"/>
    <property type="match status" value="1"/>
</dbReference>
<organism evidence="2 3">
    <name type="scientific">Parachitinimonas caeni</name>
    <dbReference type="NCBI Taxonomy" id="3031301"/>
    <lineage>
        <taxon>Bacteria</taxon>
        <taxon>Pseudomonadati</taxon>
        <taxon>Pseudomonadota</taxon>
        <taxon>Betaproteobacteria</taxon>
        <taxon>Neisseriales</taxon>
        <taxon>Chitinibacteraceae</taxon>
        <taxon>Parachitinimonas</taxon>
    </lineage>
</organism>
<sequence length="396" mass="43508">MQDTHRSTGPSGPTALVCSNSSWYLHNFRRGLIQALLAQGWRVITVAPHDEHSAALQALGAEFEPLPIDSKGLNPLADGRTCWHLAGLMQRYQPQVYLPFTIKPVIWGGLAARWRKVATVATVTGLGTAFIRQNWLTKLVCNLYRPALRRASTVLFQNDEDRSLFLKHGLVTVRQTGLVAGSGVDLKRFKPTPLPNGEAPVFLLIARMLRDKGVVEYVNAAREIKARYPQARFQMLGFVGVANRTAISRDEIDGWQAEGIVDYLGSTDDVRPFIAAADCVVLPSYREGTPRTLLEAAAMTRPLIATDVTGCREVVEHEVNGYLCEARNHQSLATAIERFIQLPMAARYAMGLAGRQKIEQTFDQASVVQAYLQAIHTAVNGRGAGETVASKFPSSS</sequence>
<proteinExistence type="predicted"/>
<evidence type="ECO:0000259" key="1">
    <source>
        <dbReference type="Pfam" id="PF13477"/>
    </source>
</evidence>
<dbReference type="PANTHER" id="PTHR12526">
    <property type="entry name" value="GLYCOSYLTRANSFERASE"/>
    <property type="match status" value="1"/>
</dbReference>
<protein>
    <submittedName>
        <fullName evidence="2">Glycosyltransferase family 4 protein</fullName>
    </submittedName>
</protein>
<keyword evidence="3" id="KW-1185">Reference proteome</keyword>
<dbReference type="InterPro" id="IPR028098">
    <property type="entry name" value="Glyco_trans_4-like_N"/>
</dbReference>
<gene>
    <name evidence="2" type="ORF">PZA18_02400</name>
</gene>
<dbReference type="EMBL" id="JARRAF010000002">
    <property type="protein sequence ID" value="MDK2122897.1"/>
    <property type="molecule type" value="Genomic_DNA"/>
</dbReference>
<reference evidence="2" key="1">
    <citation type="submission" date="2023-03" db="EMBL/GenBank/DDBJ databases">
        <title>Chitinimonas shenzhenensis gen. nov., sp. nov., a novel member of family Burkholderiaceae isolated from activated sludge collected in Shen Zhen, China.</title>
        <authorList>
            <person name="Wang X."/>
        </authorList>
    </citation>
    <scope>NUCLEOTIDE SEQUENCE</scope>
    <source>
        <strain evidence="2">DQS-5</strain>
    </source>
</reference>
<dbReference type="CDD" id="cd03808">
    <property type="entry name" value="GT4_CapM-like"/>
    <property type="match status" value="1"/>
</dbReference>
<dbReference type="Pfam" id="PF13692">
    <property type="entry name" value="Glyco_trans_1_4"/>
    <property type="match status" value="1"/>
</dbReference>
<comment type="caution">
    <text evidence="2">The sequence shown here is derived from an EMBL/GenBank/DDBJ whole genome shotgun (WGS) entry which is preliminary data.</text>
</comment>
<dbReference type="PANTHER" id="PTHR12526:SF638">
    <property type="entry name" value="SPORE COAT PROTEIN SA"/>
    <property type="match status" value="1"/>
</dbReference>
<evidence type="ECO:0000313" key="3">
    <source>
        <dbReference type="Proteomes" id="UP001172778"/>
    </source>
</evidence>
<dbReference type="Pfam" id="PF13477">
    <property type="entry name" value="Glyco_trans_4_2"/>
    <property type="match status" value="1"/>
</dbReference>
<feature type="domain" description="Glycosyltransferase subfamily 4-like N-terminal" evidence="1">
    <location>
        <begin position="24"/>
        <end position="158"/>
    </location>
</feature>
<dbReference type="RefSeq" id="WP_284099184.1">
    <property type="nucleotide sequence ID" value="NZ_JARRAF010000002.1"/>
</dbReference>
<evidence type="ECO:0000313" key="2">
    <source>
        <dbReference type="EMBL" id="MDK2122897.1"/>
    </source>
</evidence>
<name>A0ABT7DS53_9NEIS</name>
<accession>A0ABT7DS53</accession>